<keyword evidence="1" id="KW-0812">Transmembrane</keyword>
<sequence length="254" mass="28577">MNSLTARSGWNWIVTGLGLFRKRPFFLTNLFFAYLISLVLLSLIPVIGQILPVLMAPVFTLLFMQACYTIDIDQQSSFRDLFSVLNRTVMFRLIMAGACYLLFALLATGLAFLVDGGSLFVLISQGAKEEFTSSQLGRMFLALGLVFIVYVPFAMAMWFAAPLIGWKDMSLGKALFYSFFSIVRAYKPFLVYVICWIGLGFLLPYAVGGVLGMAFGQSVATFVIFILSIMLSVWMYCSFYPTYRDIFERPDSSQ</sequence>
<feature type="transmembrane region" description="Helical" evidence="1">
    <location>
        <begin position="91"/>
        <end position="114"/>
    </location>
</feature>
<evidence type="ECO:0000313" key="3">
    <source>
        <dbReference type="Proteomes" id="UP000003973"/>
    </source>
</evidence>
<keyword evidence="1" id="KW-1133">Transmembrane helix</keyword>
<gene>
    <name evidence="2" type="ORF">OFAG_01775</name>
</gene>
<keyword evidence="1" id="KW-0472">Membrane</keyword>
<feature type="transmembrane region" description="Helical" evidence="1">
    <location>
        <begin position="219"/>
        <end position="239"/>
    </location>
</feature>
<protein>
    <recommendedName>
        <fullName evidence="4">Transmembrane protein</fullName>
    </recommendedName>
</protein>
<dbReference type="RefSeq" id="WP_005878491.1">
    <property type="nucleotide sequence ID" value="NZ_CABMNL010000001.1"/>
</dbReference>
<evidence type="ECO:0000313" key="2">
    <source>
        <dbReference type="EMBL" id="EEO28622.1"/>
    </source>
</evidence>
<feature type="transmembrane region" description="Helical" evidence="1">
    <location>
        <begin position="139"/>
        <end position="164"/>
    </location>
</feature>
<dbReference type="NCBIfam" id="NF041043">
    <property type="entry name" value="BPSS1780_fam"/>
    <property type="match status" value="1"/>
</dbReference>
<dbReference type="Proteomes" id="UP000003973">
    <property type="component" value="Unassembled WGS sequence"/>
</dbReference>
<feature type="transmembrane region" description="Helical" evidence="1">
    <location>
        <begin position="185"/>
        <end position="207"/>
    </location>
</feature>
<feature type="transmembrane region" description="Helical" evidence="1">
    <location>
        <begin position="50"/>
        <end position="70"/>
    </location>
</feature>
<comment type="caution">
    <text evidence="2">The sequence shown here is derived from an EMBL/GenBank/DDBJ whole genome shotgun (WGS) entry which is preliminary data.</text>
</comment>
<dbReference type="eggNOG" id="COG5473">
    <property type="taxonomic scope" value="Bacteria"/>
</dbReference>
<accession>C3X5Y6</accession>
<dbReference type="AlphaFoldDB" id="C3X5Y6"/>
<feature type="transmembrane region" description="Helical" evidence="1">
    <location>
        <begin position="25"/>
        <end position="44"/>
    </location>
</feature>
<name>C3X5Y6_9BURK</name>
<dbReference type="InterPro" id="IPR047798">
    <property type="entry name" value="BPSS1780-like"/>
</dbReference>
<keyword evidence="3" id="KW-1185">Reference proteome</keyword>
<evidence type="ECO:0008006" key="4">
    <source>
        <dbReference type="Google" id="ProtNLM"/>
    </source>
</evidence>
<reference evidence="2" key="1">
    <citation type="submission" date="2011-10" db="EMBL/GenBank/DDBJ databases">
        <title>The Genome Sequence of Oxalobacter formigenes HOxBLS.</title>
        <authorList>
            <consortium name="The Broad Institute Genome Sequencing Platform"/>
            <person name="Earl A."/>
            <person name="Ward D."/>
            <person name="Feldgarden M."/>
            <person name="Gevers D."/>
            <person name="Allison M.J."/>
            <person name="Humphrey S."/>
            <person name="Young S.K."/>
            <person name="Zeng Q."/>
            <person name="Gargeya S."/>
            <person name="Fitzgerald M."/>
            <person name="Haas B."/>
            <person name="Abouelleil A."/>
            <person name="Alvarado L."/>
            <person name="Arachchi H.M."/>
            <person name="Berlin A."/>
            <person name="Brown A."/>
            <person name="Chapman S.B."/>
            <person name="Chen Z."/>
            <person name="Dunbar C."/>
            <person name="Freedman E."/>
            <person name="Gearin G."/>
            <person name="Goldberg J."/>
            <person name="Griggs A."/>
            <person name="Gujja S."/>
            <person name="Heiman D."/>
            <person name="Howarth C."/>
            <person name="Larson L."/>
            <person name="Lui A."/>
            <person name="MacDonald P.J.P."/>
            <person name="Montmayeur A."/>
            <person name="Murphy C."/>
            <person name="Neiman D."/>
            <person name="Pearson M."/>
            <person name="Priest M."/>
            <person name="Roberts A."/>
            <person name="Saif S."/>
            <person name="Shea T."/>
            <person name="Shenoy N."/>
            <person name="Sisk P."/>
            <person name="Stolte C."/>
            <person name="Sykes S."/>
            <person name="Wortman J."/>
            <person name="Nusbaum C."/>
            <person name="Birren B."/>
        </authorList>
    </citation>
    <scope>NUCLEOTIDE SEQUENCE [LARGE SCALE GENOMIC DNA]</scope>
    <source>
        <strain evidence="2">HOxBLS</strain>
    </source>
</reference>
<dbReference type="EMBL" id="ACDP02000001">
    <property type="protein sequence ID" value="EEO28622.1"/>
    <property type="molecule type" value="Genomic_DNA"/>
</dbReference>
<evidence type="ECO:0000256" key="1">
    <source>
        <dbReference type="SAM" id="Phobius"/>
    </source>
</evidence>
<proteinExistence type="predicted"/>
<dbReference type="HOGENOM" id="CLU_072075_2_0_4"/>
<organism evidence="2 3">
    <name type="scientific">Oxalobacter paraformigenes</name>
    <dbReference type="NCBI Taxonomy" id="556268"/>
    <lineage>
        <taxon>Bacteria</taxon>
        <taxon>Pseudomonadati</taxon>
        <taxon>Pseudomonadota</taxon>
        <taxon>Betaproteobacteria</taxon>
        <taxon>Burkholderiales</taxon>
        <taxon>Oxalobacteraceae</taxon>
        <taxon>Oxalobacter</taxon>
    </lineage>
</organism>